<dbReference type="EMBL" id="CP089982">
    <property type="protein sequence ID" value="WXA97542.1"/>
    <property type="molecule type" value="Genomic_DNA"/>
</dbReference>
<dbReference type="Gene3D" id="3.60.15.10">
    <property type="entry name" value="Ribonuclease Z/Hydroxyacylglutathione hydrolase-like"/>
    <property type="match status" value="1"/>
</dbReference>
<comment type="similarity">
    <text evidence="2">Belongs to the metallo-beta-lactamase superfamily.</text>
</comment>
<name>A0ABZ2KFV7_9BACT</name>
<keyword evidence="7" id="KW-1185">Reference proteome</keyword>
<comment type="cofactor">
    <cofactor evidence="1">
        <name>Zn(2+)</name>
        <dbReference type="ChEBI" id="CHEBI:29105"/>
    </cofactor>
</comment>
<dbReference type="SUPFAM" id="SSF56281">
    <property type="entry name" value="Metallo-hydrolase/oxidoreductase"/>
    <property type="match status" value="1"/>
</dbReference>
<reference evidence="6 7" key="1">
    <citation type="submission" date="2021-12" db="EMBL/GenBank/DDBJ databases">
        <title>Discovery of the Pendulisporaceae a myxobacterial family with distinct sporulation behavior and unique specialized metabolism.</title>
        <authorList>
            <person name="Garcia R."/>
            <person name="Popoff A."/>
            <person name="Bader C.D."/>
            <person name="Loehr J."/>
            <person name="Walesch S."/>
            <person name="Walt C."/>
            <person name="Boldt J."/>
            <person name="Bunk B."/>
            <person name="Haeckl F.J.F.P.J."/>
            <person name="Gunesch A.P."/>
            <person name="Birkelbach J."/>
            <person name="Nuebel U."/>
            <person name="Pietschmann T."/>
            <person name="Bach T."/>
            <person name="Mueller R."/>
        </authorList>
    </citation>
    <scope>NUCLEOTIDE SEQUENCE [LARGE SCALE GENOMIC DNA]</scope>
    <source>
        <strain evidence="6 7">MSr12523</strain>
    </source>
</reference>
<dbReference type="InterPro" id="IPR051013">
    <property type="entry name" value="MBL_superfamily_lactonases"/>
</dbReference>
<organism evidence="6 7">
    <name type="scientific">Pendulispora brunnea</name>
    <dbReference type="NCBI Taxonomy" id="2905690"/>
    <lineage>
        <taxon>Bacteria</taxon>
        <taxon>Pseudomonadati</taxon>
        <taxon>Myxococcota</taxon>
        <taxon>Myxococcia</taxon>
        <taxon>Myxococcales</taxon>
        <taxon>Sorangiineae</taxon>
        <taxon>Pendulisporaceae</taxon>
        <taxon>Pendulispora</taxon>
    </lineage>
</organism>
<evidence type="ECO:0000313" key="7">
    <source>
        <dbReference type="Proteomes" id="UP001379533"/>
    </source>
</evidence>
<dbReference type="PANTHER" id="PTHR42978:SF7">
    <property type="entry name" value="METALLO-HYDROLASE RV2300C-RELATED"/>
    <property type="match status" value="1"/>
</dbReference>
<protein>
    <recommendedName>
        <fullName evidence="8">Metallo-beta-lactamase domain-containing protein</fullName>
    </recommendedName>
</protein>
<dbReference type="Proteomes" id="UP001379533">
    <property type="component" value="Chromosome"/>
</dbReference>
<proteinExistence type="inferred from homology"/>
<keyword evidence="4" id="KW-0378">Hydrolase</keyword>
<evidence type="ECO:0000313" key="6">
    <source>
        <dbReference type="EMBL" id="WXA97542.1"/>
    </source>
</evidence>
<evidence type="ECO:0000256" key="1">
    <source>
        <dbReference type="ARBA" id="ARBA00001947"/>
    </source>
</evidence>
<gene>
    <name evidence="6" type="ORF">LZC95_11945</name>
</gene>
<dbReference type="RefSeq" id="WP_394848164.1">
    <property type="nucleotide sequence ID" value="NZ_CP089982.1"/>
</dbReference>
<evidence type="ECO:0000256" key="5">
    <source>
        <dbReference type="ARBA" id="ARBA00022833"/>
    </source>
</evidence>
<keyword evidence="3" id="KW-0479">Metal-binding</keyword>
<dbReference type="InterPro" id="IPR036866">
    <property type="entry name" value="RibonucZ/Hydroxyglut_hydro"/>
</dbReference>
<dbReference type="PANTHER" id="PTHR42978">
    <property type="entry name" value="QUORUM-QUENCHING LACTONASE YTNP-RELATED-RELATED"/>
    <property type="match status" value="1"/>
</dbReference>
<evidence type="ECO:0000256" key="3">
    <source>
        <dbReference type="ARBA" id="ARBA00022723"/>
    </source>
</evidence>
<sequence>MITSSLLKDVMPIHDFDAPRAEPLQGRRLRAVRTAAERVRERFASGPRVVCVRTINQTTLPYPTKYAFNSAAFSPAPFVTLTHRCVLVQFMQRGSLKNLLFNPTDIIGARRAPYFARLADRFHLVEPLLSKQWDSVPYVLASIGIKAGDIDYVAFDHFHTQDLRGLLGTRDNKRQPLYPNAVLLAPRVEWDDWDELHPLQASFFVRDGKENVREDNVAFLDGDISLGDGVMLLRTPGHTSGNQTLFIHTDNGVWGISENGTSADNWSPLESKIAGLANVCRNQDLDVILNSNTPESAADQYTSMILERTIVDRVKRAPSFVQMFPSSEVTPSLLAPGLRPTVIHGEIRSGELTKPEIRAPRREAEMRA</sequence>
<accession>A0ABZ2KFV7</accession>
<evidence type="ECO:0008006" key="8">
    <source>
        <dbReference type="Google" id="ProtNLM"/>
    </source>
</evidence>
<evidence type="ECO:0000256" key="4">
    <source>
        <dbReference type="ARBA" id="ARBA00022801"/>
    </source>
</evidence>
<keyword evidence="5" id="KW-0862">Zinc</keyword>
<evidence type="ECO:0000256" key="2">
    <source>
        <dbReference type="ARBA" id="ARBA00007749"/>
    </source>
</evidence>